<gene>
    <name evidence="8" type="ORF">FRX31_032336</name>
</gene>
<evidence type="ECO:0000313" key="8">
    <source>
        <dbReference type="EMBL" id="KAF5178078.1"/>
    </source>
</evidence>
<dbReference type="InterPro" id="IPR007033">
    <property type="entry name" value="GORAB"/>
</dbReference>
<keyword evidence="5" id="KW-0963">Cytoplasm</keyword>
<protein>
    <recommendedName>
        <fullName evidence="4">RAB6-interacting golgin</fullName>
    </recommendedName>
</protein>
<dbReference type="Proteomes" id="UP000554482">
    <property type="component" value="Unassembled WGS sequence"/>
</dbReference>
<dbReference type="EMBL" id="JABWDY010040503">
    <property type="protein sequence ID" value="KAF5178078.1"/>
    <property type="molecule type" value="Genomic_DNA"/>
</dbReference>
<dbReference type="GO" id="GO:0005794">
    <property type="term" value="C:Golgi apparatus"/>
    <property type="evidence" value="ECO:0007669"/>
    <property type="project" value="UniProtKB-SubCell"/>
</dbReference>
<dbReference type="PANTHER" id="PTHR21470">
    <property type="entry name" value="RAB6-INTERACTING PROTEIN GORAB"/>
    <property type="match status" value="1"/>
</dbReference>
<evidence type="ECO:0000256" key="4">
    <source>
        <dbReference type="ARBA" id="ARBA00014130"/>
    </source>
</evidence>
<proteinExistence type="inferred from homology"/>
<evidence type="ECO:0000256" key="2">
    <source>
        <dbReference type="ARBA" id="ARBA00004555"/>
    </source>
</evidence>
<dbReference type="Pfam" id="PF04949">
    <property type="entry name" value="Transcrip_act"/>
    <property type="match status" value="1"/>
</dbReference>
<dbReference type="AlphaFoldDB" id="A0A7J6V045"/>
<evidence type="ECO:0000313" key="9">
    <source>
        <dbReference type="Proteomes" id="UP000554482"/>
    </source>
</evidence>
<accession>A0A7J6V045</accession>
<feature type="non-terminal residue" evidence="8">
    <location>
        <position position="1"/>
    </location>
</feature>
<dbReference type="OrthoDB" id="1921288at2759"/>
<organism evidence="8 9">
    <name type="scientific">Thalictrum thalictroides</name>
    <name type="common">Rue-anemone</name>
    <name type="synonym">Anemone thalictroides</name>
    <dbReference type="NCBI Taxonomy" id="46969"/>
    <lineage>
        <taxon>Eukaryota</taxon>
        <taxon>Viridiplantae</taxon>
        <taxon>Streptophyta</taxon>
        <taxon>Embryophyta</taxon>
        <taxon>Tracheophyta</taxon>
        <taxon>Spermatophyta</taxon>
        <taxon>Magnoliopsida</taxon>
        <taxon>Ranunculales</taxon>
        <taxon>Ranunculaceae</taxon>
        <taxon>Thalictroideae</taxon>
        <taxon>Thalictrum</taxon>
    </lineage>
</organism>
<keyword evidence="7" id="KW-0175">Coiled coil</keyword>
<reference evidence="8 9" key="1">
    <citation type="submission" date="2020-06" db="EMBL/GenBank/DDBJ databases">
        <title>Transcriptomic and genomic resources for Thalictrum thalictroides and T. hernandezii: Facilitating candidate gene discovery in an emerging model plant lineage.</title>
        <authorList>
            <person name="Arias T."/>
            <person name="Riano-Pachon D.M."/>
            <person name="Di Stilio V.S."/>
        </authorList>
    </citation>
    <scope>NUCLEOTIDE SEQUENCE [LARGE SCALE GENOMIC DNA]</scope>
    <source>
        <strain evidence="9">cv. WT478/WT964</strain>
        <tissue evidence="8">Leaves</tissue>
    </source>
</reference>
<name>A0A7J6V045_THATH</name>
<evidence type="ECO:0000256" key="5">
    <source>
        <dbReference type="ARBA" id="ARBA00022490"/>
    </source>
</evidence>
<evidence type="ECO:0000256" key="7">
    <source>
        <dbReference type="ARBA" id="ARBA00023054"/>
    </source>
</evidence>
<comment type="subcellular location">
    <subcellularLocation>
        <location evidence="1">Cytoplasm</location>
    </subcellularLocation>
    <subcellularLocation>
        <location evidence="2">Golgi apparatus</location>
    </subcellularLocation>
</comment>
<evidence type="ECO:0000256" key="1">
    <source>
        <dbReference type="ARBA" id="ARBA00004496"/>
    </source>
</evidence>
<sequence length="91" mass="10579">ELEALTDPMRKEVAAVRKKIDSVNKELKPLGMSVQKKEKEYKEALDIFNEKNKEKSQLLSKLMEVNSLVGESEKLRMKRLEELSKHIDSLH</sequence>
<dbReference type="PANTHER" id="PTHR21470:SF2">
    <property type="entry name" value="RAB6-INTERACTING GOLGIN"/>
    <property type="match status" value="1"/>
</dbReference>
<keyword evidence="6" id="KW-0333">Golgi apparatus</keyword>
<evidence type="ECO:0000256" key="3">
    <source>
        <dbReference type="ARBA" id="ARBA00005599"/>
    </source>
</evidence>
<keyword evidence="9" id="KW-1185">Reference proteome</keyword>
<evidence type="ECO:0000256" key="6">
    <source>
        <dbReference type="ARBA" id="ARBA00023034"/>
    </source>
</evidence>
<comment type="similarity">
    <text evidence="3">Belongs to the GORAB family.</text>
</comment>
<comment type="caution">
    <text evidence="8">The sequence shown here is derived from an EMBL/GenBank/DDBJ whole genome shotgun (WGS) entry which is preliminary data.</text>
</comment>